<evidence type="ECO:0000259" key="2">
    <source>
        <dbReference type="Pfam" id="PF04892"/>
    </source>
</evidence>
<evidence type="ECO:0000313" key="4">
    <source>
        <dbReference type="Proteomes" id="UP001182303"/>
    </source>
</evidence>
<dbReference type="Pfam" id="PF04892">
    <property type="entry name" value="VanZ"/>
    <property type="match status" value="1"/>
</dbReference>
<name>A0AAE4FK74_CLOSG</name>
<comment type="caution">
    <text evidence="3">The sequence shown here is derived from an EMBL/GenBank/DDBJ whole genome shotgun (WGS) entry which is preliminary data.</text>
</comment>
<keyword evidence="1" id="KW-0472">Membrane</keyword>
<sequence>MNKFRKLIWFLPSFIWMTIIFLFSNQHAETSNKNNFIIADALIEGKINLFKYIDYNFLNFLIRKAAHMTEYFILFILLYFAFKNTFYKNIKIKASIITILYACTDEFHQIFIPGREGKIRDVFIDSIGVFVGLFLIYIFKFIRKYRKKE</sequence>
<dbReference type="PIRSF" id="PIRSF019083">
    <property type="entry name" value="UCP019083_VanZ"/>
    <property type="match status" value="1"/>
</dbReference>
<feature type="transmembrane region" description="Helical" evidence="1">
    <location>
        <begin position="65"/>
        <end position="82"/>
    </location>
</feature>
<dbReference type="NCBIfam" id="NF037970">
    <property type="entry name" value="vanZ_1"/>
    <property type="match status" value="1"/>
</dbReference>
<feature type="transmembrane region" description="Helical" evidence="1">
    <location>
        <begin position="7"/>
        <end position="24"/>
    </location>
</feature>
<gene>
    <name evidence="3" type="ORF">P9J83_05080</name>
</gene>
<dbReference type="RefSeq" id="WP_163209754.1">
    <property type="nucleotide sequence ID" value="NZ_JARUIS010000005.1"/>
</dbReference>
<evidence type="ECO:0000256" key="1">
    <source>
        <dbReference type="SAM" id="Phobius"/>
    </source>
</evidence>
<dbReference type="Proteomes" id="UP001182303">
    <property type="component" value="Unassembled WGS sequence"/>
</dbReference>
<proteinExistence type="predicted"/>
<reference evidence="3" key="1">
    <citation type="submission" date="2023-04" db="EMBL/GenBank/DDBJ databases">
        <title>Assessment of the microbiological origin of a defect in Grana Padano cheese.</title>
        <authorList>
            <person name="Zago M."/>
            <person name="Rossetti L."/>
            <person name="Bonvini B."/>
            <person name="Carminati D."/>
            <person name="Giraffa G."/>
        </authorList>
    </citation>
    <scope>NUCLEOTIDE SEQUENCE</scope>
    <source>
        <strain evidence="3">4990</strain>
    </source>
</reference>
<dbReference type="InterPro" id="IPR016747">
    <property type="entry name" value="Phosphotransbutyrylase"/>
</dbReference>
<accession>A0AAE4FK74</accession>
<evidence type="ECO:0000313" key="3">
    <source>
        <dbReference type="EMBL" id="MDS1002877.1"/>
    </source>
</evidence>
<dbReference type="InterPro" id="IPR006976">
    <property type="entry name" value="VanZ-like"/>
</dbReference>
<feature type="transmembrane region" description="Helical" evidence="1">
    <location>
        <begin position="123"/>
        <end position="142"/>
    </location>
</feature>
<dbReference type="EMBL" id="JARUIS010000005">
    <property type="protein sequence ID" value="MDS1002877.1"/>
    <property type="molecule type" value="Genomic_DNA"/>
</dbReference>
<feature type="transmembrane region" description="Helical" evidence="1">
    <location>
        <begin position="94"/>
        <end position="111"/>
    </location>
</feature>
<organism evidence="3 4">
    <name type="scientific">Clostridium sporogenes</name>
    <dbReference type="NCBI Taxonomy" id="1509"/>
    <lineage>
        <taxon>Bacteria</taxon>
        <taxon>Bacillati</taxon>
        <taxon>Bacillota</taxon>
        <taxon>Clostridia</taxon>
        <taxon>Eubacteriales</taxon>
        <taxon>Clostridiaceae</taxon>
        <taxon>Clostridium</taxon>
    </lineage>
</organism>
<dbReference type="AlphaFoldDB" id="A0AAE4FK74"/>
<feature type="domain" description="VanZ-like" evidence="2">
    <location>
        <begin position="11"/>
        <end position="139"/>
    </location>
</feature>
<protein>
    <submittedName>
        <fullName evidence="3">VanZ family protein</fullName>
    </submittedName>
</protein>
<keyword evidence="1" id="KW-0812">Transmembrane</keyword>
<keyword evidence="1" id="KW-1133">Transmembrane helix</keyword>